<accession>A0A3B0TAD1</accession>
<name>A0A3B0TAD1_9ZZZZ</name>
<dbReference type="Pfam" id="PF05521">
    <property type="entry name" value="Phage_HCP"/>
    <property type="match status" value="1"/>
</dbReference>
<gene>
    <name evidence="1" type="ORF">MNBD_ALPHA04-1692</name>
</gene>
<dbReference type="Gene3D" id="2.40.10.270">
    <property type="entry name" value="Bacteriophage SPP1 head-tail adaptor protein"/>
    <property type="match status" value="1"/>
</dbReference>
<dbReference type="InterPro" id="IPR038666">
    <property type="entry name" value="SSP1_head-tail_sf"/>
</dbReference>
<reference evidence="1" key="1">
    <citation type="submission" date="2018-06" db="EMBL/GenBank/DDBJ databases">
        <authorList>
            <person name="Zhirakovskaya E."/>
        </authorList>
    </citation>
    <scope>NUCLEOTIDE SEQUENCE</scope>
</reference>
<dbReference type="AlphaFoldDB" id="A0A3B0TAD1"/>
<dbReference type="EMBL" id="UOEF01000446">
    <property type="protein sequence ID" value="VAW05754.1"/>
    <property type="molecule type" value="Genomic_DNA"/>
</dbReference>
<dbReference type="InterPro" id="IPR008767">
    <property type="entry name" value="Phage_SPP1_head-tail_adaptor"/>
</dbReference>
<proteinExistence type="predicted"/>
<sequence length="109" mass="12197">MSMAEFSGNLRERIRIERQAADRDALGSASEQSILIGEFWAAAKTVGTGSGAEAESRSALPRWRFTLRQTDLILPGDKIAWGNRKMMIRSVSLEHRPTPKTILLAEEKR</sequence>
<protein>
    <submittedName>
        <fullName evidence="1">Uncharacterized protein</fullName>
    </submittedName>
</protein>
<organism evidence="1">
    <name type="scientific">hydrothermal vent metagenome</name>
    <dbReference type="NCBI Taxonomy" id="652676"/>
    <lineage>
        <taxon>unclassified sequences</taxon>
        <taxon>metagenomes</taxon>
        <taxon>ecological metagenomes</taxon>
    </lineage>
</organism>
<evidence type="ECO:0000313" key="1">
    <source>
        <dbReference type="EMBL" id="VAW05754.1"/>
    </source>
</evidence>